<gene>
    <name evidence="2" type="ORF">HAX54_043479</name>
</gene>
<name>A0ABS8SPI5_DATST</name>
<evidence type="ECO:0000313" key="2">
    <source>
        <dbReference type="EMBL" id="MCD7460397.1"/>
    </source>
</evidence>
<reference evidence="2 3" key="1">
    <citation type="journal article" date="2021" name="BMC Genomics">
        <title>Datura genome reveals duplications of psychoactive alkaloid biosynthetic genes and high mutation rate following tissue culture.</title>
        <authorList>
            <person name="Rajewski A."/>
            <person name="Carter-House D."/>
            <person name="Stajich J."/>
            <person name="Litt A."/>
        </authorList>
    </citation>
    <scope>NUCLEOTIDE SEQUENCE [LARGE SCALE GENOMIC DNA]</scope>
    <source>
        <strain evidence="2">AR-01</strain>
    </source>
</reference>
<organism evidence="2 3">
    <name type="scientific">Datura stramonium</name>
    <name type="common">Jimsonweed</name>
    <name type="synonym">Common thornapple</name>
    <dbReference type="NCBI Taxonomy" id="4076"/>
    <lineage>
        <taxon>Eukaryota</taxon>
        <taxon>Viridiplantae</taxon>
        <taxon>Streptophyta</taxon>
        <taxon>Embryophyta</taxon>
        <taxon>Tracheophyta</taxon>
        <taxon>Spermatophyta</taxon>
        <taxon>Magnoliopsida</taxon>
        <taxon>eudicotyledons</taxon>
        <taxon>Gunneridae</taxon>
        <taxon>Pentapetalae</taxon>
        <taxon>asterids</taxon>
        <taxon>lamiids</taxon>
        <taxon>Solanales</taxon>
        <taxon>Solanaceae</taxon>
        <taxon>Solanoideae</taxon>
        <taxon>Datureae</taxon>
        <taxon>Datura</taxon>
    </lineage>
</organism>
<evidence type="ECO:0000313" key="3">
    <source>
        <dbReference type="Proteomes" id="UP000823775"/>
    </source>
</evidence>
<accession>A0ABS8SPI5</accession>
<keyword evidence="1" id="KW-0732">Signal</keyword>
<feature type="chain" id="PRO_5046859777" evidence="1">
    <location>
        <begin position="28"/>
        <end position="126"/>
    </location>
</feature>
<dbReference type="Proteomes" id="UP000823775">
    <property type="component" value="Unassembled WGS sequence"/>
</dbReference>
<sequence length="126" mass="13634">MIFAWGCRGRSCHVLLLFKACSSSFNAVTQCGLDNAILMDFSSIVSWCNAILKGRDSKMGLGREFFFGIVNISSLEDVIVEQVYGELKLVEHEVEAGDVKGDGVEISYCVSTVIVSGKASIEAIDS</sequence>
<feature type="signal peptide" evidence="1">
    <location>
        <begin position="1"/>
        <end position="27"/>
    </location>
</feature>
<protein>
    <submittedName>
        <fullName evidence="2">Uncharacterized protein</fullName>
    </submittedName>
</protein>
<comment type="caution">
    <text evidence="2">The sequence shown here is derived from an EMBL/GenBank/DDBJ whole genome shotgun (WGS) entry which is preliminary data.</text>
</comment>
<keyword evidence="3" id="KW-1185">Reference proteome</keyword>
<proteinExistence type="predicted"/>
<evidence type="ECO:0000256" key="1">
    <source>
        <dbReference type="SAM" id="SignalP"/>
    </source>
</evidence>
<dbReference type="EMBL" id="JACEIK010000651">
    <property type="protein sequence ID" value="MCD7460397.1"/>
    <property type="molecule type" value="Genomic_DNA"/>
</dbReference>